<proteinExistence type="predicted"/>
<sequence length="96" mass="10167">MNAFRRLLPAVLVAALTVAPTAHAQDFVHTPHSVFGDDVGSSGFKLTEEHAAWVGFLRAREAAVGTLEAVNCSTLDPLRASSCYAFDALGAVIVRL</sequence>
<feature type="chain" id="PRO_5046557496" evidence="1">
    <location>
        <begin position="25"/>
        <end position="96"/>
    </location>
</feature>
<evidence type="ECO:0000313" key="2">
    <source>
        <dbReference type="EMBL" id="MFC6146491.1"/>
    </source>
</evidence>
<evidence type="ECO:0000256" key="1">
    <source>
        <dbReference type="SAM" id="SignalP"/>
    </source>
</evidence>
<dbReference type="EMBL" id="JBHSQE010000004">
    <property type="protein sequence ID" value="MFC6146491.1"/>
    <property type="molecule type" value="Genomic_DNA"/>
</dbReference>
<accession>A0ABW1QD58</accession>
<dbReference type="Proteomes" id="UP001596244">
    <property type="component" value="Unassembled WGS sequence"/>
</dbReference>
<organism evidence="2 3">
    <name type="scientific">Corynebacterium nasicanis</name>
    <dbReference type="NCBI Taxonomy" id="1448267"/>
    <lineage>
        <taxon>Bacteria</taxon>
        <taxon>Bacillati</taxon>
        <taxon>Actinomycetota</taxon>
        <taxon>Actinomycetes</taxon>
        <taxon>Mycobacteriales</taxon>
        <taxon>Corynebacteriaceae</taxon>
        <taxon>Corynebacterium</taxon>
    </lineage>
</organism>
<keyword evidence="1" id="KW-0732">Signal</keyword>
<comment type="caution">
    <text evidence="2">The sequence shown here is derived from an EMBL/GenBank/DDBJ whole genome shotgun (WGS) entry which is preliminary data.</text>
</comment>
<keyword evidence="3" id="KW-1185">Reference proteome</keyword>
<protein>
    <submittedName>
        <fullName evidence="2">Uncharacterized protein</fullName>
    </submittedName>
</protein>
<gene>
    <name evidence="2" type="ORF">ACFPUZ_06695</name>
</gene>
<name>A0ABW1QD58_9CORY</name>
<evidence type="ECO:0000313" key="3">
    <source>
        <dbReference type="Proteomes" id="UP001596244"/>
    </source>
</evidence>
<dbReference type="RefSeq" id="WP_377001010.1">
    <property type="nucleotide sequence ID" value="NZ_JBHSQE010000004.1"/>
</dbReference>
<reference evidence="3" key="1">
    <citation type="journal article" date="2019" name="Int. J. Syst. Evol. Microbiol.">
        <title>The Global Catalogue of Microorganisms (GCM) 10K type strain sequencing project: providing services to taxonomists for standard genome sequencing and annotation.</title>
        <authorList>
            <consortium name="The Broad Institute Genomics Platform"/>
            <consortium name="The Broad Institute Genome Sequencing Center for Infectious Disease"/>
            <person name="Wu L."/>
            <person name="Ma J."/>
        </authorList>
    </citation>
    <scope>NUCLEOTIDE SEQUENCE [LARGE SCALE GENOMIC DNA]</scope>
    <source>
        <strain evidence="3">CCUG 51943</strain>
    </source>
</reference>
<feature type="signal peptide" evidence="1">
    <location>
        <begin position="1"/>
        <end position="24"/>
    </location>
</feature>